<dbReference type="Proteomes" id="UP000215301">
    <property type="component" value="Unassembled WGS sequence"/>
</dbReference>
<dbReference type="AlphaFoldDB" id="A0A231VJ76"/>
<accession>A0A231VJ76</accession>
<proteinExistence type="predicted"/>
<protein>
    <submittedName>
        <fullName evidence="1">Uncharacterized protein</fullName>
    </submittedName>
</protein>
<evidence type="ECO:0000313" key="1">
    <source>
        <dbReference type="EMBL" id="OXT08260.1"/>
    </source>
</evidence>
<name>A0A231VJ76_THETR</name>
<sequence length="96" mass="11104">MRIRIDASIPDTAVVQYIQIDSTGVGSWSGQHKYIYSPQTRVRYETYPGLDYVLNIPENTLSVKQQWGISTGIEHLFTPTAKWTPNIYFAYKYIIQ</sequence>
<comment type="caution">
    <text evidence="1">The sequence shown here is derived from an EMBL/GenBank/DDBJ whole genome shotgun (WGS) entry which is preliminary data.</text>
</comment>
<evidence type="ECO:0000313" key="2">
    <source>
        <dbReference type="Proteomes" id="UP000215301"/>
    </source>
</evidence>
<dbReference type="EMBL" id="NKHD01000017">
    <property type="protein sequence ID" value="OXT08260.1"/>
    <property type="molecule type" value="Genomic_DNA"/>
</dbReference>
<dbReference type="RefSeq" id="WP_094044754.1">
    <property type="nucleotide sequence ID" value="NZ_CP117247.1"/>
</dbReference>
<reference evidence="1 2" key="1">
    <citation type="submission" date="2017-06" db="EMBL/GenBank/DDBJ databases">
        <title>Isolation and characterization of a thermophilic and butanogenic Thermoanaerobacterium thermosaccharolyticum M5 capable of efficient degradation of hemicellulose.</title>
        <authorList>
            <person name="Xin F."/>
            <person name="Jiang Y."/>
        </authorList>
    </citation>
    <scope>NUCLEOTIDE SEQUENCE [LARGE SCALE GENOMIC DNA]</scope>
    <source>
        <strain evidence="1 2">M5</strain>
    </source>
</reference>
<organism evidence="1 2">
    <name type="scientific">Thermoanaerobacterium thermosaccharolyticum</name>
    <name type="common">Clostridium thermosaccharolyticum</name>
    <dbReference type="NCBI Taxonomy" id="1517"/>
    <lineage>
        <taxon>Bacteria</taxon>
        <taxon>Bacillati</taxon>
        <taxon>Bacillota</taxon>
        <taxon>Clostridia</taxon>
        <taxon>Thermoanaerobacterales</taxon>
        <taxon>Thermoanaerobacteraceae</taxon>
        <taxon>Thermoanaerobacterium</taxon>
    </lineage>
</organism>
<gene>
    <name evidence="1" type="ORF">CE561_05715</name>
</gene>